<feature type="repeat" description="WD" evidence="3">
    <location>
        <begin position="1179"/>
        <end position="1220"/>
    </location>
</feature>
<evidence type="ECO:0000313" key="6">
    <source>
        <dbReference type="EMBL" id="WUM21626.1"/>
    </source>
</evidence>
<gene>
    <name evidence="6" type="ORF">OG579_07580</name>
</gene>
<dbReference type="InterPro" id="IPR019775">
    <property type="entry name" value="WD40_repeat_CS"/>
</dbReference>
<dbReference type="EMBL" id="CP108021">
    <property type="protein sequence ID" value="WUM21626.1"/>
    <property type="molecule type" value="Genomic_DNA"/>
</dbReference>
<dbReference type="CDD" id="cd00093">
    <property type="entry name" value="HTH_XRE"/>
    <property type="match status" value="1"/>
</dbReference>
<dbReference type="Pfam" id="PF20703">
    <property type="entry name" value="nSTAND1"/>
    <property type="match status" value="1"/>
</dbReference>
<protein>
    <recommendedName>
        <fullName evidence="5">Novel STAND NTPase 1 domain-containing protein</fullName>
    </recommendedName>
</protein>
<keyword evidence="1 3" id="KW-0853">WD repeat</keyword>
<feature type="domain" description="Novel STAND NTPase 1" evidence="5">
    <location>
        <begin position="98"/>
        <end position="484"/>
    </location>
</feature>
<feature type="transmembrane region" description="Helical" evidence="4">
    <location>
        <begin position="542"/>
        <end position="563"/>
    </location>
</feature>
<dbReference type="InterPro" id="IPR015943">
    <property type="entry name" value="WD40/YVTN_repeat-like_dom_sf"/>
</dbReference>
<proteinExistence type="predicted"/>
<dbReference type="KEGG" id="whr:OG579_07580"/>
<dbReference type="SUPFAM" id="SSF52540">
    <property type="entry name" value="P-loop containing nucleoside triphosphate hydrolases"/>
    <property type="match status" value="1"/>
</dbReference>
<keyword evidence="7" id="KW-1185">Reference proteome</keyword>
<feature type="repeat" description="WD" evidence="3">
    <location>
        <begin position="872"/>
        <end position="913"/>
    </location>
</feature>
<organism evidence="6 7">
    <name type="scientific">Williamsia herbipolensis</name>
    <dbReference type="NCBI Taxonomy" id="1603258"/>
    <lineage>
        <taxon>Bacteria</taxon>
        <taxon>Bacillati</taxon>
        <taxon>Actinomycetota</taxon>
        <taxon>Actinomycetes</taxon>
        <taxon>Mycobacteriales</taxon>
        <taxon>Nocardiaceae</taxon>
        <taxon>Williamsia</taxon>
    </lineage>
</organism>
<evidence type="ECO:0000259" key="5">
    <source>
        <dbReference type="Pfam" id="PF20703"/>
    </source>
</evidence>
<dbReference type="SMART" id="SM00320">
    <property type="entry name" value="WD40"/>
    <property type="match status" value="9"/>
</dbReference>
<dbReference type="Pfam" id="PF00400">
    <property type="entry name" value="WD40"/>
    <property type="match status" value="2"/>
</dbReference>
<dbReference type="InterPro" id="IPR036322">
    <property type="entry name" value="WD40_repeat_dom_sf"/>
</dbReference>
<dbReference type="Gene3D" id="2.130.10.10">
    <property type="entry name" value="YVTN repeat-like/Quinoprotein amine dehydrogenase"/>
    <property type="match status" value="3"/>
</dbReference>
<dbReference type="InterPro" id="IPR050505">
    <property type="entry name" value="WDR55/POC1"/>
</dbReference>
<dbReference type="InterPro" id="IPR001680">
    <property type="entry name" value="WD40_rpt"/>
</dbReference>
<keyword evidence="4" id="KW-1133">Transmembrane helix</keyword>
<name>A0AAU4K6D2_9NOCA</name>
<evidence type="ECO:0000256" key="1">
    <source>
        <dbReference type="ARBA" id="ARBA00022574"/>
    </source>
</evidence>
<evidence type="ECO:0000256" key="3">
    <source>
        <dbReference type="PROSITE-ProRule" id="PRU00221"/>
    </source>
</evidence>
<keyword evidence="4" id="KW-0812">Transmembrane</keyword>
<dbReference type="PROSITE" id="PS50082">
    <property type="entry name" value="WD_REPEATS_2"/>
    <property type="match status" value="2"/>
</dbReference>
<dbReference type="InterPro" id="IPR027417">
    <property type="entry name" value="P-loop_NTPase"/>
</dbReference>
<dbReference type="InterPro" id="IPR001387">
    <property type="entry name" value="Cro/C1-type_HTH"/>
</dbReference>
<dbReference type="RefSeq" id="WP_328858640.1">
    <property type="nucleotide sequence ID" value="NZ_CP108021.1"/>
</dbReference>
<dbReference type="InterPro" id="IPR049052">
    <property type="entry name" value="nSTAND1"/>
</dbReference>
<dbReference type="SUPFAM" id="SSF50978">
    <property type="entry name" value="WD40 repeat-like"/>
    <property type="match status" value="2"/>
</dbReference>
<keyword evidence="4" id="KW-0472">Membrane</keyword>
<reference evidence="6 7" key="1">
    <citation type="submission" date="2022-10" db="EMBL/GenBank/DDBJ databases">
        <title>The complete genomes of actinobacterial strains from the NBC collection.</title>
        <authorList>
            <person name="Joergensen T.S."/>
            <person name="Alvarez Arevalo M."/>
            <person name="Sterndorff E.B."/>
            <person name="Faurdal D."/>
            <person name="Vuksanovic O."/>
            <person name="Mourched A.-S."/>
            <person name="Charusanti P."/>
            <person name="Shaw S."/>
            <person name="Blin K."/>
            <person name="Weber T."/>
        </authorList>
    </citation>
    <scope>NUCLEOTIDE SEQUENCE [LARGE SCALE GENOMIC DNA]</scope>
    <source>
        <strain evidence="6 7">NBC_00319</strain>
    </source>
</reference>
<dbReference type="PANTHER" id="PTHR44019:SF8">
    <property type="entry name" value="POC1 CENTRIOLAR PROTEIN HOMOLOG"/>
    <property type="match status" value="1"/>
</dbReference>
<sequence length="1293" mass="137379">MRPDDVRTREDLARALTEIRSAAGLSIRETAARAGALTPTVGGWFSGQHAPTASSEPVLRKVLAVCGVEGPEDQAPWIAAAERARRPGGRRAASTPTPYLGFAAFGVEDHDWFFGREDITDLVIGTVLEQADHPTATMPGADRMPIVTLMGPSGAGKSSVLRAGMLAQLETESGFAGWRHLLMTPGADPVGSLETAIAELPPGDGPVLLAVDQAEEVWTLSDDVARRSRFEAGLVELSTQCEVLVVVATMRADFYGVLASLPRFTRPLQNAHILVPALAERQVREVILEPARVAGLQVADDLVDLLLSDVRPGAAGIGAGSLPLLSHALLSTWTQSDKRTLTVGDYLATGRISGAVEQTAERVYAELDYAEKGVARRQLLAMAHVDEDSASRRRAPLSELGFPPNVELPETRRDVRERRAAAVLDRFAAARLVTVGDTYAEFTHEALLSAWPRLRQWISEDRDNLLEHRRLQAVLAVWSDADEAPELLPYGGRLDLFNEFARSPENGARISADEQRFLDLANARSVRLQSVDRRRIRQLRTYAAAATVFAVVAMLAAVVAVVARTDAVDQKETAETLRQDALSTRLAVQSDQQRLIDPALSMQLAMVAYRISPTVEARSALIDNTAAPIPTRLLTAEGPAKVAASPDGSLVAVVGSDDRIRLYRTASRGIDRQIAMFGSARKDKPLYGVAFSADSRQLFVGGSDTLTLWDLSNPTAPRLTTDAPPVSGVIRDIAVNRRGNLLAVAVDGAGVQLFRLSAALPASSTPAATVSRTRWDPVTLPDSVVGDGTTVAFSPDGRLLAAASGKNRFDIYSLDTPSVRSVASVVLPGAINVTATDVAFSPSGDLAVGINSRDVKIYSLADPARPSLTRDLTSFESYVNGVDFSADGRYVLGASSDNTTRVFDLTGGEDPRVLRSGAVVDSAVFVGNTVVAASEDGTVKVWPPGHPSVQAGVDSTFQFAFDADGSHFVTTNAAVDGSVSQWTVGPGVTITRRGPLLAAPPGQKFTSLSYTADGATAAIGSGDGQFYLGDYSDPARPRIVGATAPALGGLTETVDVSDRSRLAVVGTLASNSLVVIDVADRARPRRVSAVDVGSAVAWTAFAPDGRRAVVSTTNGDAVLVDLSDPARPSILSSTRLFASYALAARFSPDQGRLVVTSSTKEVKVLDLGDPRKPVVTDTMTGPSSTIYGGAFSRDGTQVAAGGADGKVWIWDVRRPGHAQVRAQLQAYPGRIYDVMFGPDDRTVLATGARGIIQAWGMDPDAIVDQVCASGTAPITEAEWSRFLPVDTYRPTCR</sequence>
<accession>A0AAU4K6D2</accession>
<evidence type="ECO:0000256" key="4">
    <source>
        <dbReference type="SAM" id="Phobius"/>
    </source>
</evidence>
<dbReference type="PANTHER" id="PTHR44019">
    <property type="entry name" value="WD REPEAT-CONTAINING PROTEIN 55"/>
    <property type="match status" value="1"/>
</dbReference>
<evidence type="ECO:0000313" key="7">
    <source>
        <dbReference type="Proteomes" id="UP001432128"/>
    </source>
</evidence>
<keyword evidence="2" id="KW-0677">Repeat</keyword>
<dbReference type="Proteomes" id="UP001432128">
    <property type="component" value="Chromosome"/>
</dbReference>
<evidence type="ECO:0000256" key="2">
    <source>
        <dbReference type="ARBA" id="ARBA00022737"/>
    </source>
</evidence>
<dbReference type="PROSITE" id="PS50294">
    <property type="entry name" value="WD_REPEATS_REGION"/>
    <property type="match status" value="1"/>
</dbReference>
<dbReference type="PROSITE" id="PS00678">
    <property type="entry name" value="WD_REPEATS_1"/>
    <property type="match status" value="1"/>
</dbReference>